<keyword evidence="2" id="KW-0813">Transport</keyword>
<dbReference type="GO" id="GO:0015297">
    <property type="term" value="F:antiporter activity"/>
    <property type="evidence" value="ECO:0007669"/>
    <property type="project" value="TreeGrafter"/>
</dbReference>
<protein>
    <submittedName>
        <fullName evidence="10">Multidrug efflux SMR transporter</fullName>
    </submittedName>
</protein>
<feature type="transmembrane region" description="Helical" evidence="9">
    <location>
        <begin position="32"/>
        <end position="51"/>
    </location>
</feature>
<keyword evidence="5 9" id="KW-1133">Transmembrane helix</keyword>
<dbReference type="PANTHER" id="PTHR30561">
    <property type="entry name" value="SMR FAMILY PROTON-DEPENDENT DRUG EFFLUX TRANSPORTER SUGE"/>
    <property type="match status" value="1"/>
</dbReference>
<evidence type="ECO:0000313" key="11">
    <source>
        <dbReference type="Proteomes" id="UP000631694"/>
    </source>
</evidence>
<comment type="similarity">
    <text evidence="7 8">Belongs to the drug/metabolite transporter (DMT) superfamily. Small multidrug resistance (SMR) (TC 2.A.7.1) family.</text>
</comment>
<evidence type="ECO:0000256" key="4">
    <source>
        <dbReference type="ARBA" id="ARBA00022692"/>
    </source>
</evidence>
<dbReference type="EMBL" id="JADZLT010000056">
    <property type="protein sequence ID" value="MBH0240037.1"/>
    <property type="molecule type" value="Genomic_DNA"/>
</dbReference>
<evidence type="ECO:0000256" key="2">
    <source>
        <dbReference type="ARBA" id="ARBA00022448"/>
    </source>
</evidence>
<dbReference type="Gene3D" id="1.10.3730.20">
    <property type="match status" value="1"/>
</dbReference>
<comment type="caution">
    <text evidence="10">The sequence shown here is derived from an EMBL/GenBank/DDBJ whole genome shotgun (WGS) entry which is preliminary data.</text>
</comment>
<dbReference type="InterPro" id="IPR037185">
    <property type="entry name" value="EmrE-like"/>
</dbReference>
<dbReference type="Proteomes" id="UP000631694">
    <property type="component" value="Unassembled WGS sequence"/>
</dbReference>
<reference evidence="10" key="1">
    <citation type="submission" date="2020-12" db="EMBL/GenBank/DDBJ databases">
        <title>Methylobrevis albus sp. nov., isolated from fresh water lack sediment.</title>
        <authorList>
            <person name="Zou Q."/>
        </authorList>
    </citation>
    <scope>NUCLEOTIDE SEQUENCE</scope>
    <source>
        <strain evidence="10">L22</strain>
    </source>
</reference>
<organism evidence="10 11">
    <name type="scientific">Methylobrevis albus</name>
    <dbReference type="NCBI Taxonomy" id="2793297"/>
    <lineage>
        <taxon>Bacteria</taxon>
        <taxon>Pseudomonadati</taxon>
        <taxon>Pseudomonadota</taxon>
        <taxon>Alphaproteobacteria</taxon>
        <taxon>Hyphomicrobiales</taxon>
        <taxon>Pleomorphomonadaceae</taxon>
        <taxon>Methylobrevis</taxon>
    </lineage>
</organism>
<evidence type="ECO:0000256" key="5">
    <source>
        <dbReference type="ARBA" id="ARBA00022989"/>
    </source>
</evidence>
<evidence type="ECO:0000256" key="9">
    <source>
        <dbReference type="SAM" id="Phobius"/>
    </source>
</evidence>
<evidence type="ECO:0000313" key="10">
    <source>
        <dbReference type="EMBL" id="MBH0240037.1"/>
    </source>
</evidence>
<dbReference type="AlphaFoldDB" id="A0A931N044"/>
<dbReference type="GO" id="GO:0015199">
    <property type="term" value="F:amino-acid betaine transmembrane transporter activity"/>
    <property type="evidence" value="ECO:0007669"/>
    <property type="project" value="TreeGrafter"/>
</dbReference>
<dbReference type="SUPFAM" id="SSF103481">
    <property type="entry name" value="Multidrug resistance efflux transporter EmrE"/>
    <property type="match status" value="1"/>
</dbReference>
<feature type="transmembrane region" description="Helical" evidence="9">
    <location>
        <begin position="63"/>
        <end position="83"/>
    </location>
</feature>
<dbReference type="PANTHER" id="PTHR30561:SF1">
    <property type="entry name" value="MULTIDRUG TRANSPORTER EMRE"/>
    <property type="match status" value="1"/>
</dbReference>
<evidence type="ECO:0000256" key="7">
    <source>
        <dbReference type="ARBA" id="ARBA00038032"/>
    </source>
</evidence>
<comment type="subcellular location">
    <subcellularLocation>
        <location evidence="1 8">Cell membrane</location>
        <topology evidence="1 8">Multi-pass membrane protein</topology>
    </subcellularLocation>
</comment>
<keyword evidence="11" id="KW-1185">Reference proteome</keyword>
<gene>
    <name evidence="10" type="ORF">I5731_19620</name>
</gene>
<accession>A0A931N044</accession>
<keyword evidence="4 8" id="KW-0812">Transmembrane</keyword>
<sequence length="114" mass="11935">MHPLALAYGALGLSIAAEIAGTTFLMKSEQFSRLAPTVACALFYVVSFYFLSHALKTLPLGLAYAIWGGLGIVVTGLIGLFVFRQVPDLAAIVGIGLILAGVIVVNAFSRTVAH</sequence>
<dbReference type="InterPro" id="IPR000390">
    <property type="entry name" value="Small_drug/metabolite_transptr"/>
</dbReference>
<evidence type="ECO:0000256" key="6">
    <source>
        <dbReference type="ARBA" id="ARBA00023136"/>
    </source>
</evidence>
<feature type="transmembrane region" description="Helical" evidence="9">
    <location>
        <begin position="89"/>
        <end position="108"/>
    </location>
</feature>
<proteinExistence type="inferred from homology"/>
<keyword evidence="6 9" id="KW-0472">Membrane</keyword>
<dbReference type="GO" id="GO:1990961">
    <property type="term" value="P:xenobiotic detoxification by transmembrane export across the plasma membrane"/>
    <property type="evidence" value="ECO:0007669"/>
    <property type="project" value="UniProtKB-ARBA"/>
</dbReference>
<dbReference type="GO" id="GO:0031460">
    <property type="term" value="P:glycine betaine transport"/>
    <property type="evidence" value="ECO:0007669"/>
    <property type="project" value="TreeGrafter"/>
</dbReference>
<dbReference type="Pfam" id="PF00893">
    <property type="entry name" value="Multi_Drug_Res"/>
    <property type="match status" value="1"/>
</dbReference>
<keyword evidence="3" id="KW-1003">Cell membrane</keyword>
<dbReference type="GO" id="GO:0015220">
    <property type="term" value="F:choline transmembrane transporter activity"/>
    <property type="evidence" value="ECO:0007669"/>
    <property type="project" value="TreeGrafter"/>
</dbReference>
<dbReference type="GO" id="GO:0005886">
    <property type="term" value="C:plasma membrane"/>
    <property type="evidence" value="ECO:0007669"/>
    <property type="project" value="UniProtKB-SubCell"/>
</dbReference>
<evidence type="ECO:0000256" key="8">
    <source>
        <dbReference type="RuleBase" id="RU003942"/>
    </source>
</evidence>
<name>A0A931N044_9HYPH</name>
<evidence type="ECO:0000256" key="3">
    <source>
        <dbReference type="ARBA" id="ARBA00022475"/>
    </source>
</evidence>
<evidence type="ECO:0000256" key="1">
    <source>
        <dbReference type="ARBA" id="ARBA00004651"/>
    </source>
</evidence>
<dbReference type="RefSeq" id="WP_197313097.1">
    <property type="nucleotide sequence ID" value="NZ_JADZLT010000056.1"/>
</dbReference>
<dbReference type="FunFam" id="1.10.3730.20:FF:000001">
    <property type="entry name" value="Quaternary ammonium compound resistance transporter SugE"/>
    <property type="match status" value="1"/>
</dbReference>
<dbReference type="InterPro" id="IPR045324">
    <property type="entry name" value="Small_multidrug_res"/>
</dbReference>